<keyword evidence="6" id="KW-1185">Reference proteome</keyword>
<dbReference type="Gene3D" id="3.30.420.40">
    <property type="match status" value="2"/>
</dbReference>
<dbReference type="Gene3D" id="3.30.30.30">
    <property type="match status" value="1"/>
</dbReference>
<dbReference type="GO" id="GO:0005524">
    <property type="term" value="F:ATP binding"/>
    <property type="evidence" value="ECO:0007669"/>
    <property type="project" value="UniProtKB-KW"/>
</dbReference>
<dbReference type="InterPro" id="IPR018181">
    <property type="entry name" value="Heat_shock_70_CS"/>
</dbReference>
<dbReference type="GO" id="GO:0140662">
    <property type="term" value="F:ATP-dependent protein folding chaperone"/>
    <property type="evidence" value="ECO:0007669"/>
    <property type="project" value="InterPro"/>
</dbReference>
<dbReference type="CDD" id="cd10233">
    <property type="entry name" value="ASKHA_NBD_HSP70_HSPA1"/>
    <property type="match status" value="1"/>
</dbReference>
<dbReference type="FunFam" id="3.30.420.40:FF:000172">
    <property type="entry name" value="Heat shock 70 kDa protein"/>
    <property type="match status" value="1"/>
</dbReference>
<comment type="caution">
    <text evidence="5">The sequence shown here is derived from an EMBL/GenBank/DDBJ whole genome shotgun (WGS) entry which is preliminary data.</text>
</comment>
<dbReference type="SUPFAM" id="SSF100920">
    <property type="entry name" value="Heat shock protein 70kD (HSP70), peptide-binding domain"/>
    <property type="match status" value="1"/>
</dbReference>
<protein>
    <recommendedName>
        <fullName evidence="7">Heat shock protein 70</fullName>
    </recommendedName>
</protein>
<dbReference type="FunFam" id="3.30.30.30:FF:000002">
    <property type="entry name" value="Heat shock 70 kDa protein 4"/>
    <property type="match status" value="1"/>
</dbReference>
<dbReference type="InterPro" id="IPR029048">
    <property type="entry name" value="HSP70_C_sf"/>
</dbReference>
<dbReference type="InterPro" id="IPR013126">
    <property type="entry name" value="Hsp_70_fam"/>
</dbReference>
<dbReference type="FunFam" id="2.60.34.10:FF:000002">
    <property type="entry name" value="Heat shock 70 kDa"/>
    <property type="match status" value="1"/>
</dbReference>
<name>A0AAE0BFE2_9CHLO</name>
<dbReference type="EMBL" id="LGRX02035258">
    <property type="protein sequence ID" value="KAK3235631.1"/>
    <property type="molecule type" value="Genomic_DNA"/>
</dbReference>
<comment type="similarity">
    <text evidence="3">Belongs to the heat shock protein 70 family.</text>
</comment>
<gene>
    <name evidence="5" type="ORF">CYMTET_54171</name>
</gene>
<dbReference type="Gene3D" id="3.90.640.10">
    <property type="entry name" value="Actin, Chain A, domain 4"/>
    <property type="match status" value="1"/>
</dbReference>
<evidence type="ECO:0000256" key="4">
    <source>
        <dbReference type="SAM" id="MobiDB-lite"/>
    </source>
</evidence>
<proteinExistence type="inferred from homology"/>
<dbReference type="SUPFAM" id="SSF100934">
    <property type="entry name" value="Heat shock protein 70kD (HSP70), C-terminal subdomain"/>
    <property type="match status" value="1"/>
</dbReference>
<reference evidence="5 6" key="1">
    <citation type="journal article" date="2015" name="Genome Biol. Evol.">
        <title>Comparative Genomics of a Bacterivorous Green Alga Reveals Evolutionary Causalities and Consequences of Phago-Mixotrophic Mode of Nutrition.</title>
        <authorList>
            <person name="Burns J.A."/>
            <person name="Paasch A."/>
            <person name="Narechania A."/>
            <person name="Kim E."/>
        </authorList>
    </citation>
    <scope>NUCLEOTIDE SEQUENCE [LARGE SCALE GENOMIC DNA]</scope>
    <source>
        <strain evidence="5 6">PLY_AMNH</strain>
    </source>
</reference>
<accession>A0AAE0BFE2</accession>
<dbReference type="FunFam" id="3.30.420.40:FF:000026">
    <property type="entry name" value="Heat shock protein 70"/>
    <property type="match status" value="1"/>
</dbReference>
<keyword evidence="1 3" id="KW-0547">Nucleotide-binding</keyword>
<organism evidence="5 6">
    <name type="scientific">Cymbomonas tetramitiformis</name>
    <dbReference type="NCBI Taxonomy" id="36881"/>
    <lineage>
        <taxon>Eukaryota</taxon>
        <taxon>Viridiplantae</taxon>
        <taxon>Chlorophyta</taxon>
        <taxon>Pyramimonadophyceae</taxon>
        <taxon>Pyramimonadales</taxon>
        <taxon>Pyramimonadaceae</taxon>
        <taxon>Cymbomonas</taxon>
    </lineage>
</organism>
<dbReference type="Pfam" id="PF00012">
    <property type="entry name" value="HSP70"/>
    <property type="match status" value="1"/>
</dbReference>
<dbReference type="NCBIfam" id="NF001413">
    <property type="entry name" value="PRK00290.1"/>
    <property type="match status" value="1"/>
</dbReference>
<evidence type="ECO:0000256" key="3">
    <source>
        <dbReference type="RuleBase" id="RU003322"/>
    </source>
</evidence>
<dbReference type="InterPro" id="IPR043129">
    <property type="entry name" value="ATPase_NBD"/>
</dbReference>
<dbReference type="Gene3D" id="2.60.34.10">
    <property type="entry name" value="Substrate Binding Domain Of DNAk, Chain A, domain 1"/>
    <property type="match status" value="1"/>
</dbReference>
<dbReference type="Proteomes" id="UP001190700">
    <property type="component" value="Unassembled WGS sequence"/>
</dbReference>
<dbReference type="SUPFAM" id="SSF53067">
    <property type="entry name" value="Actin-like ATPase domain"/>
    <property type="match status" value="2"/>
</dbReference>
<dbReference type="InterPro" id="IPR029047">
    <property type="entry name" value="HSP70_peptide-bd_sf"/>
</dbReference>
<dbReference type="PROSITE" id="PS00297">
    <property type="entry name" value="HSP70_1"/>
    <property type="match status" value="1"/>
</dbReference>
<dbReference type="FunFam" id="3.90.640.10:FF:000002">
    <property type="entry name" value="Heat shock 70 kDa"/>
    <property type="match status" value="1"/>
</dbReference>
<dbReference type="PRINTS" id="PR00301">
    <property type="entry name" value="HEATSHOCK70"/>
</dbReference>
<dbReference type="AlphaFoldDB" id="A0AAE0BFE2"/>
<evidence type="ECO:0000313" key="6">
    <source>
        <dbReference type="Proteomes" id="UP001190700"/>
    </source>
</evidence>
<evidence type="ECO:0000256" key="2">
    <source>
        <dbReference type="ARBA" id="ARBA00022840"/>
    </source>
</evidence>
<evidence type="ECO:0000313" key="5">
    <source>
        <dbReference type="EMBL" id="KAK3235631.1"/>
    </source>
</evidence>
<evidence type="ECO:0008006" key="7">
    <source>
        <dbReference type="Google" id="ProtNLM"/>
    </source>
</evidence>
<sequence length="617" mass="68081">MVAIGIDLGTTYSAVGVWQNDRVEIIANDQGNRTTPSHVAFTDAERLIGDSAKNQIAMNPSNTVFDAKRLLGRKFSDSKVQSDMKHLSYKVFAKENDKCGIEVEYMGETKQFAPEEISSMVLTKMKETAESFLGQTVKDAVITVPAYFNDAQRQATKDAGSIAGLNVLRIINEPTAAAIAYGLDKVGTNQSEKNVLIFDCGGGTHDLSILSIDDGVFEVKATAGDTHLGGEDIDTKLVEFFCMDFKRKHKKDPMGNKRSIRRLRTACEKAKRTLSSSASASVEIDSFFEGIDYYSSISRARFEEINADFFKRAMDPVDRVLKDSKLGKSDIHDIVLVGGSTRIPKIQKMLSEYFNGKELCKSINPDECVAYGAAVQAAILAGDHGKDSKLNDLLLLDVTPLSLGLETAGGVMTNLVERNTTVPVKRTQTFSTYSDNQPGVTIQVFEGERKFTKDNNKLGEFTLDGIPPAPRGVPQIEVSFDIDANGILNVSAVEKGTGKANKIEIKNDKGRLSKDDIEEMLKTAEQFKQEDQQNMERIEAKNALENKLYQAKQLSEKSPELEEKVKECDDFLLTAETATKDEYESRLKELEELLSQSVPQQQPEQAATPDPTVEEVD</sequence>
<dbReference type="PANTHER" id="PTHR19375">
    <property type="entry name" value="HEAT SHOCK PROTEIN 70KDA"/>
    <property type="match status" value="1"/>
</dbReference>
<evidence type="ECO:0000256" key="1">
    <source>
        <dbReference type="ARBA" id="ARBA00022741"/>
    </source>
</evidence>
<feature type="region of interest" description="Disordered" evidence="4">
    <location>
        <begin position="591"/>
        <end position="617"/>
    </location>
</feature>
<dbReference type="PROSITE" id="PS01036">
    <property type="entry name" value="HSP70_3"/>
    <property type="match status" value="1"/>
</dbReference>
<keyword evidence="2 3" id="KW-0067">ATP-binding</keyword>